<dbReference type="InterPro" id="IPR054496">
    <property type="entry name" value="E217_GP41"/>
</dbReference>
<evidence type="ECO:0000256" key="5">
    <source>
        <dbReference type="SAM" id="MobiDB-lite"/>
    </source>
</evidence>
<proteinExistence type="inferred from homology"/>
<evidence type="ECO:0000256" key="2">
    <source>
        <dbReference type="ARBA" id="ARBA00022670"/>
    </source>
</evidence>
<keyword evidence="3" id="KW-0378">Hydrolase</keyword>
<evidence type="ECO:0000256" key="4">
    <source>
        <dbReference type="ARBA" id="ARBA00022807"/>
    </source>
</evidence>
<dbReference type="NCBIfam" id="NF047561">
    <property type="entry name" value="orf58_phage_fam"/>
    <property type="match status" value="1"/>
</dbReference>
<dbReference type="InterPro" id="IPR038765">
    <property type="entry name" value="Papain-like_cys_pep_sf"/>
</dbReference>
<feature type="region of interest" description="Disordered" evidence="5">
    <location>
        <begin position="587"/>
        <end position="606"/>
    </location>
</feature>
<dbReference type="InterPro" id="IPR041219">
    <property type="entry name" value="Phage_lysozyme2"/>
</dbReference>
<keyword evidence="4" id="KW-0788">Thiol protease</keyword>
<feature type="domain" description="NlpC/P60" evidence="6">
    <location>
        <begin position="446"/>
        <end position="583"/>
    </location>
</feature>
<dbReference type="GO" id="GO:0008234">
    <property type="term" value="F:cysteine-type peptidase activity"/>
    <property type="evidence" value="ECO:0007669"/>
    <property type="project" value="UniProtKB-KW"/>
</dbReference>
<gene>
    <name evidence="7" type="ORF">CDIOL_45420</name>
</gene>
<evidence type="ECO:0000256" key="3">
    <source>
        <dbReference type="ARBA" id="ARBA00022801"/>
    </source>
</evidence>
<dbReference type="SUPFAM" id="SSF54001">
    <property type="entry name" value="Cysteine proteinases"/>
    <property type="match status" value="1"/>
</dbReference>
<dbReference type="GO" id="GO:0006508">
    <property type="term" value="P:proteolysis"/>
    <property type="evidence" value="ECO:0007669"/>
    <property type="project" value="UniProtKB-KW"/>
</dbReference>
<dbReference type="InterPro" id="IPR000064">
    <property type="entry name" value="NLP_P60_dom"/>
</dbReference>
<dbReference type="Proteomes" id="UP000325212">
    <property type="component" value="Unassembled WGS sequence"/>
</dbReference>
<evidence type="ECO:0000256" key="1">
    <source>
        <dbReference type="ARBA" id="ARBA00007074"/>
    </source>
</evidence>
<feature type="compositionally biased region" description="Polar residues" evidence="5">
    <location>
        <begin position="593"/>
        <end position="605"/>
    </location>
</feature>
<dbReference type="Pfam" id="PF22759">
    <property type="entry name" value="E217_GP41"/>
    <property type="match status" value="1"/>
</dbReference>
<dbReference type="Pfam" id="PF18013">
    <property type="entry name" value="Phage_lysozyme2"/>
    <property type="match status" value="1"/>
</dbReference>
<evidence type="ECO:0000313" key="7">
    <source>
        <dbReference type="EMBL" id="GEA33619.1"/>
    </source>
</evidence>
<reference evidence="7 8" key="1">
    <citation type="submission" date="2019-06" db="EMBL/GenBank/DDBJ databases">
        <title>Draft genome sequence of Clostridium diolis DSM 15410.</title>
        <authorList>
            <person name="Kobayashi H."/>
            <person name="Tanizawa Y."/>
            <person name="Tohno M."/>
        </authorList>
    </citation>
    <scope>NUCLEOTIDE SEQUENCE [LARGE SCALE GENOMIC DNA]</scope>
    <source>
        <strain evidence="7 8">DSM 15410</strain>
    </source>
</reference>
<accession>A0AAV3W9A4</accession>
<protein>
    <recommendedName>
        <fullName evidence="6">NlpC/P60 domain-containing protein</fullName>
    </recommendedName>
</protein>
<dbReference type="RefSeq" id="WP_167514404.1">
    <property type="nucleotide sequence ID" value="NZ_BJLA01000024.1"/>
</dbReference>
<comment type="similarity">
    <text evidence="1">Belongs to the peptidase C40 family.</text>
</comment>
<dbReference type="AlphaFoldDB" id="A0AAV3W9A4"/>
<dbReference type="Gene3D" id="1.10.530.10">
    <property type="match status" value="1"/>
</dbReference>
<name>A0AAV3W9A4_9CLOT</name>
<organism evidence="7 8">
    <name type="scientific">Clostridium diolis</name>
    <dbReference type="NCBI Taxonomy" id="223919"/>
    <lineage>
        <taxon>Bacteria</taxon>
        <taxon>Bacillati</taxon>
        <taxon>Bacillota</taxon>
        <taxon>Clostridia</taxon>
        <taxon>Eubacteriales</taxon>
        <taxon>Clostridiaceae</taxon>
        <taxon>Clostridium</taxon>
    </lineage>
</organism>
<evidence type="ECO:0000313" key="8">
    <source>
        <dbReference type="Proteomes" id="UP000325212"/>
    </source>
</evidence>
<dbReference type="Gene3D" id="3.90.1720.10">
    <property type="entry name" value="endopeptidase domain like (from Nostoc punctiforme)"/>
    <property type="match status" value="1"/>
</dbReference>
<dbReference type="Pfam" id="PF00877">
    <property type="entry name" value="NLPC_P60"/>
    <property type="match status" value="1"/>
</dbReference>
<sequence>MSVQETMWKFLRANGLPETSSAAIMGNVEQESSFDPNEYETGGDGFGLFQWSYDRRRQLEAYGTDLQHQLNFFWSELTGKDSSSTGGEYTWKDSTPTYLSYDDFMSRKGSVDQLTETFCVSWERAGTPMMQNRIKAANKYYSQFSGTKPDSANSQSENITIEATNYQVIANSQKYGDVLFGRRYRVTVSDAQGNGIDVSQLRCTFNIVKTIQMQPNTGEIVIYNLNAKTENAIMMSGARVTVEAGYEGSQFGLIFDGDILQTIREKEDSTTYKLTILALDSDRALNFEIANYSIVKGQTARSILDHIVSASENPVFLGSISDKLEGQTLTRGKVLFGKASDYIRQIAKTYGLQYYMDDGKLNLIHMDDLPEGEAFELNPESGLIGTPQQTDFGISGQCLLNPQIKLNTLIHIDNSLVRAKQINVNGNNTVPGATSTNSDDIKQTNSLVRKAIIAEAKKLCDDPNVRYSEEENLRGKTVDGITYYDCSIFVKHCYETAGLDLLDITTNQWQQVKAKGLYNIDIQAAMAGDLVFWFDGDVCYHVAIYGGNNDVYAARSKNKPADEQVSYGPIYGEYKIGRPESLIRADGGELPSASGQSTTDNSAQGTFRGLDKDGIYRIISLNFVGDTRGNDWFINFTSIDQLGGTIPIVSN</sequence>
<comment type="caution">
    <text evidence="7">The sequence shown here is derived from an EMBL/GenBank/DDBJ whole genome shotgun (WGS) entry which is preliminary data.</text>
</comment>
<keyword evidence="2" id="KW-0645">Protease</keyword>
<keyword evidence="8" id="KW-1185">Reference proteome</keyword>
<dbReference type="EMBL" id="BJLA01000024">
    <property type="protein sequence ID" value="GEA33619.1"/>
    <property type="molecule type" value="Genomic_DNA"/>
</dbReference>
<evidence type="ECO:0000259" key="6">
    <source>
        <dbReference type="PROSITE" id="PS51935"/>
    </source>
</evidence>
<dbReference type="PROSITE" id="PS51935">
    <property type="entry name" value="NLPC_P60"/>
    <property type="match status" value="1"/>
</dbReference>